<feature type="transmembrane region" description="Helical" evidence="6">
    <location>
        <begin position="55"/>
        <end position="74"/>
    </location>
</feature>
<keyword evidence="4 6" id="KW-1133">Transmembrane helix</keyword>
<keyword evidence="7" id="KW-0614">Plasmid</keyword>
<protein>
    <recommendedName>
        <fullName evidence="8">Threonine transporter RhtB</fullName>
    </recommendedName>
</protein>
<evidence type="ECO:0008006" key="8">
    <source>
        <dbReference type="Google" id="ProtNLM"/>
    </source>
</evidence>
<evidence type="ECO:0000256" key="5">
    <source>
        <dbReference type="ARBA" id="ARBA00023136"/>
    </source>
</evidence>
<proteinExistence type="predicted"/>
<keyword evidence="5 6" id="KW-0472">Membrane</keyword>
<feature type="transmembrane region" description="Helical" evidence="6">
    <location>
        <begin position="179"/>
        <end position="200"/>
    </location>
</feature>
<evidence type="ECO:0000256" key="4">
    <source>
        <dbReference type="ARBA" id="ARBA00022989"/>
    </source>
</evidence>
<feature type="transmembrane region" description="Helical" evidence="6">
    <location>
        <begin position="81"/>
        <end position="100"/>
    </location>
</feature>
<reference evidence="7" key="1">
    <citation type="submission" date="2005-08" db="EMBL/GenBank/DDBJ databases">
        <title>Functional analysis of the agrocinogenic plasmid pAgK84 from Agrobacterium radiobacter K84.</title>
        <authorList>
            <person name="Kim J.-G."/>
            <person name="Park B.K."/>
            <person name="Farrand S.K."/>
            <person name="Kim S.-U."/>
            <person name="Choi D."/>
            <person name="Nahm B.-H."/>
            <person name="Hwang I."/>
        </authorList>
    </citation>
    <scope>NUCLEOTIDE SEQUENCE</scope>
    <source>
        <strain evidence="7">K84</strain>
        <plasmid evidence="7">pAgK84</plasmid>
    </source>
</reference>
<dbReference type="GO" id="GO:0005886">
    <property type="term" value="C:plasma membrane"/>
    <property type="evidence" value="ECO:0007669"/>
    <property type="project" value="UniProtKB-SubCell"/>
</dbReference>
<evidence type="ECO:0000256" key="2">
    <source>
        <dbReference type="ARBA" id="ARBA00022475"/>
    </source>
</evidence>
<dbReference type="GO" id="GO:0015171">
    <property type="term" value="F:amino acid transmembrane transporter activity"/>
    <property type="evidence" value="ECO:0007669"/>
    <property type="project" value="TreeGrafter"/>
</dbReference>
<dbReference type="PANTHER" id="PTHR30086:SF20">
    <property type="entry name" value="ARGININE EXPORTER PROTEIN ARGO-RELATED"/>
    <property type="match status" value="1"/>
</dbReference>
<accession>Q676I8</accession>
<organism evidence="7">
    <name type="scientific">Agrobacterium tumefaciens</name>
    <dbReference type="NCBI Taxonomy" id="358"/>
    <lineage>
        <taxon>Bacteria</taxon>
        <taxon>Pseudomonadati</taxon>
        <taxon>Pseudomonadota</taxon>
        <taxon>Alphaproteobacteria</taxon>
        <taxon>Hyphomicrobiales</taxon>
        <taxon>Rhizobiaceae</taxon>
        <taxon>Rhizobium/Agrobacterium group</taxon>
        <taxon>Agrobacterium</taxon>
        <taxon>Agrobacterium tumefaciens complex</taxon>
    </lineage>
</organism>
<evidence type="ECO:0000256" key="6">
    <source>
        <dbReference type="SAM" id="Phobius"/>
    </source>
</evidence>
<geneLocation type="plasmid" evidence="7">
    <name>pAgK84</name>
</geneLocation>
<evidence type="ECO:0000256" key="1">
    <source>
        <dbReference type="ARBA" id="ARBA00004651"/>
    </source>
</evidence>
<feature type="transmembrane region" description="Helical" evidence="6">
    <location>
        <begin position="146"/>
        <end position="167"/>
    </location>
</feature>
<dbReference type="InterPro" id="IPR001123">
    <property type="entry name" value="LeuE-type"/>
</dbReference>
<comment type="subcellular location">
    <subcellularLocation>
        <location evidence="1">Cell membrane</location>
        <topology evidence="1">Multi-pass membrane protein</topology>
    </subcellularLocation>
</comment>
<dbReference type="AlphaFoldDB" id="Q676I8"/>
<reference evidence="7" key="2">
    <citation type="journal article" date="2006" name="Proc. Natl. Acad. Sci. U.S.A.">
        <title>Bases of biocontrol: sequence predicts synthesis and mode of action of agrocin 84, the Trojan horse antibiotic that controls crown gall.</title>
        <authorList>
            <person name="Kim J.-G."/>
            <person name="Park B.K."/>
            <person name="Kim S.-U."/>
            <person name="Choi D."/>
            <person name="Nahm B.H."/>
            <person name="Moon J.S."/>
            <person name="Reader J.S."/>
            <person name="Farrand S.K."/>
            <person name="Hwang I."/>
        </authorList>
    </citation>
    <scope>NUCLEOTIDE SEQUENCE</scope>
    <source>
        <strain evidence="7">K84</strain>
        <plasmid evidence="7">pAgK84</plasmid>
    </source>
</reference>
<sequence length="202" mass="21668">MIIRNVNIGPSMHFTAFMFSVLALLLAPGPTNTLMGVAGAQQGIRKVARLLPAELLGYLTTVLPLIYLGTAVLAQWSIAIATLKIVAAIWVIILAIKLWVPSGSAGANADVTRRRVYLTTTLNPKALIFGLVLLPPLSEPSFFSRFLTFNILVVIVALIWGLGGVLSQMKGGGNLRLRFVQRLASAWLGIVAVGLILNAMRP</sequence>
<dbReference type="PANTHER" id="PTHR30086">
    <property type="entry name" value="ARGININE EXPORTER PROTEIN ARGO"/>
    <property type="match status" value="1"/>
</dbReference>
<keyword evidence="3 6" id="KW-0812">Transmembrane</keyword>
<dbReference type="EMBL" id="AY442931">
    <property type="protein sequence ID" value="AAS02121.1"/>
    <property type="molecule type" value="Genomic_DNA"/>
</dbReference>
<evidence type="ECO:0000313" key="7">
    <source>
        <dbReference type="EMBL" id="AAS02121.1"/>
    </source>
</evidence>
<keyword evidence="2" id="KW-1003">Cell membrane</keyword>
<name>Q676I8_AGRTU</name>
<evidence type="ECO:0000256" key="3">
    <source>
        <dbReference type="ARBA" id="ARBA00022692"/>
    </source>
</evidence>
<feature type="transmembrane region" description="Helical" evidence="6">
    <location>
        <begin position="116"/>
        <end position="134"/>
    </location>
</feature>